<organism evidence="1">
    <name type="scientific">Arundo donax</name>
    <name type="common">Giant reed</name>
    <name type="synonym">Donax arundinaceus</name>
    <dbReference type="NCBI Taxonomy" id="35708"/>
    <lineage>
        <taxon>Eukaryota</taxon>
        <taxon>Viridiplantae</taxon>
        <taxon>Streptophyta</taxon>
        <taxon>Embryophyta</taxon>
        <taxon>Tracheophyta</taxon>
        <taxon>Spermatophyta</taxon>
        <taxon>Magnoliopsida</taxon>
        <taxon>Liliopsida</taxon>
        <taxon>Poales</taxon>
        <taxon>Poaceae</taxon>
        <taxon>PACMAD clade</taxon>
        <taxon>Arundinoideae</taxon>
        <taxon>Arundineae</taxon>
        <taxon>Arundo</taxon>
    </lineage>
</organism>
<name>A0A0A9H6E6_ARUDO</name>
<dbReference type="EMBL" id="GBRH01165579">
    <property type="protein sequence ID" value="JAE32317.1"/>
    <property type="molecule type" value="Transcribed_RNA"/>
</dbReference>
<reference evidence="1" key="2">
    <citation type="journal article" date="2015" name="Data Brief">
        <title>Shoot transcriptome of the giant reed, Arundo donax.</title>
        <authorList>
            <person name="Barrero R.A."/>
            <person name="Guerrero F.D."/>
            <person name="Moolhuijzen P."/>
            <person name="Goolsby J.A."/>
            <person name="Tidwell J."/>
            <person name="Bellgard S.E."/>
            <person name="Bellgard M.I."/>
        </authorList>
    </citation>
    <scope>NUCLEOTIDE SEQUENCE</scope>
    <source>
        <tissue evidence="1">Shoot tissue taken approximately 20 cm above the soil surface</tissue>
    </source>
</reference>
<accession>A0A0A9H6E6</accession>
<dbReference type="AlphaFoldDB" id="A0A0A9H6E6"/>
<protein>
    <submittedName>
        <fullName evidence="1">Uncharacterized protein</fullName>
    </submittedName>
</protein>
<sequence>MQRYVPLITFAKMKGLPNLSFSFILHSTRYKKWIVTVCKLCNNMHIIDANNLV</sequence>
<reference evidence="1" key="1">
    <citation type="submission" date="2014-09" db="EMBL/GenBank/DDBJ databases">
        <authorList>
            <person name="Magalhaes I.L.F."/>
            <person name="Oliveira U."/>
            <person name="Santos F.R."/>
            <person name="Vidigal T.H.D.A."/>
            <person name="Brescovit A.D."/>
            <person name="Santos A.J."/>
        </authorList>
    </citation>
    <scope>NUCLEOTIDE SEQUENCE</scope>
    <source>
        <tissue evidence="1">Shoot tissue taken approximately 20 cm above the soil surface</tissue>
    </source>
</reference>
<proteinExistence type="predicted"/>
<evidence type="ECO:0000313" key="1">
    <source>
        <dbReference type="EMBL" id="JAE32317.1"/>
    </source>
</evidence>